<keyword evidence="5" id="KW-1185">Reference proteome</keyword>
<proteinExistence type="predicted"/>
<dbReference type="InterPro" id="IPR055396">
    <property type="entry name" value="DUF7088"/>
</dbReference>
<name>A0A330L0Y9_9BACT</name>
<dbReference type="InParanoid" id="A0A330L0Y9"/>
<dbReference type="Gene3D" id="3.40.30.10">
    <property type="entry name" value="Glutaredoxin"/>
    <property type="match status" value="1"/>
</dbReference>
<evidence type="ECO:0000259" key="2">
    <source>
        <dbReference type="Pfam" id="PF09822"/>
    </source>
</evidence>
<feature type="transmembrane region" description="Helical" evidence="1">
    <location>
        <begin position="31"/>
        <end position="52"/>
    </location>
</feature>
<dbReference type="EMBL" id="OUNR01000001">
    <property type="protein sequence ID" value="SPP62929.1"/>
    <property type="molecule type" value="Genomic_DNA"/>
</dbReference>
<keyword evidence="1" id="KW-0472">Membrane</keyword>
<feature type="domain" description="DUF7088" evidence="3">
    <location>
        <begin position="101"/>
        <end position="185"/>
    </location>
</feature>
<protein>
    <submittedName>
        <fullName evidence="4">Uncharacterized protein</fullName>
    </submittedName>
</protein>
<dbReference type="Pfam" id="PF23357">
    <property type="entry name" value="DUF7088"/>
    <property type="match status" value="1"/>
</dbReference>
<evidence type="ECO:0000313" key="5">
    <source>
        <dbReference type="Proteomes" id="UP000248168"/>
    </source>
</evidence>
<dbReference type="SUPFAM" id="SSF52317">
    <property type="entry name" value="Class I glutamine amidotransferase-like"/>
    <property type="match status" value="1"/>
</dbReference>
<reference evidence="5" key="1">
    <citation type="submission" date="2018-04" db="EMBL/GenBank/DDBJ databases">
        <authorList>
            <person name="Lucker S."/>
            <person name="Sakoula D."/>
        </authorList>
    </citation>
    <scope>NUCLEOTIDE SEQUENCE [LARGE SCALE GENOMIC DNA]</scope>
</reference>
<evidence type="ECO:0000259" key="3">
    <source>
        <dbReference type="Pfam" id="PF23357"/>
    </source>
</evidence>
<evidence type="ECO:0000256" key="1">
    <source>
        <dbReference type="SAM" id="Phobius"/>
    </source>
</evidence>
<dbReference type="AlphaFoldDB" id="A0A330L0Y9"/>
<dbReference type="Pfam" id="PF09822">
    <property type="entry name" value="ABC_transp_aux"/>
    <property type="match status" value="1"/>
</dbReference>
<feature type="domain" description="ABC-type uncharacterised transport system" evidence="2">
    <location>
        <begin position="208"/>
        <end position="437"/>
    </location>
</feature>
<feature type="transmembrane region" description="Helical" evidence="1">
    <location>
        <begin position="73"/>
        <end position="91"/>
    </location>
</feature>
<keyword evidence="1" id="KW-0812">Transmembrane</keyword>
<gene>
    <name evidence="4" type="ORF">NITLEN_10015</name>
</gene>
<dbReference type="InterPro" id="IPR029062">
    <property type="entry name" value="Class_I_gatase-like"/>
</dbReference>
<accession>A0A330L0Y9</accession>
<evidence type="ECO:0000313" key="4">
    <source>
        <dbReference type="EMBL" id="SPP62929.1"/>
    </source>
</evidence>
<feature type="transmembrane region" description="Helical" evidence="1">
    <location>
        <begin position="7"/>
        <end position="25"/>
    </location>
</feature>
<keyword evidence="1" id="KW-1133">Transmembrane helix</keyword>
<sequence>MEMSLKALPLGIIGTVLAVAGLIAYSLTPDLLWAVTIAEGLALLCLVLFFILHFDAVKAFSSRRSTHMGANSLLMILLVTAILVIVNFLAARHSIRWDLSENQNFTLAPQTYRVLRSLPQDVKITVFTREKDPGYTGYKERLESYRQASNKLTVEFVDPERQPKIAQNYGIFRTDTAIFESNGQTIRITSPSEVELTGALIRISKPAKKRIVFLEGHSERSLEDKERNGLSLAKEALSKQGYDIGTLSLLKDAAVPDDTAVLVLAGPRNQVTKEEQDRIRTYVDKGGHLLAMIDPDTKTELDPLLAHYGLGLGQGVLVDLQDRLAQGDLTSLLVRTFTEHEITQDLTAAVLFPLARHLIFDEQTGKDWDYVPLARTSPNSWAETNMQGRVVSLNENEDVKGPLPLAAALAPQKAPEEGKPRPAIVVIGNSTFATNAFFNFPGNTDFFLHTTGWLAEERDLISIVPKEPALRPFIPNPTQERTLLYIQVLFLPIMTMLTGVMVWRKRRRL</sequence>
<feature type="transmembrane region" description="Helical" evidence="1">
    <location>
        <begin position="483"/>
        <end position="503"/>
    </location>
</feature>
<dbReference type="InterPro" id="IPR019196">
    <property type="entry name" value="ABC_transp_unknown"/>
</dbReference>
<organism evidence="4 5">
    <name type="scientific">Nitrospira lenta</name>
    <dbReference type="NCBI Taxonomy" id="1436998"/>
    <lineage>
        <taxon>Bacteria</taxon>
        <taxon>Pseudomonadati</taxon>
        <taxon>Nitrospirota</taxon>
        <taxon>Nitrospiria</taxon>
        <taxon>Nitrospirales</taxon>
        <taxon>Nitrospiraceae</taxon>
        <taxon>Nitrospira</taxon>
    </lineage>
</organism>
<dbReference type="Proteomes" id="UP000248168">
    <property type="component" value="Unassembled WGS sequence"/>
</dbReference>